<comment type="similarity">
    <text evidence="2 7">Belongs to the EMP24/GP25L family.</text>
</comment>
<comment type="subcellular location">
    <subcellularLocation>
        <location evidence="1 7">Membrane</location>
        <topology evidence="1 7">Single-pass type I membrane protein</topology>
    </subcellularLocation>
</comment>
<sequence length="298" mass="32900">MNFPIQRKGFLLLLISVLWLRADSIRFDLESGRTKCISEDIKTNSMTVGKYHIVNPNEGHPLPDSHKVTVRVTSAYGNSHHYSDQVTEGHFAFQAVEEGDYMACFFAADHKPSTAITVDFDWKSGVAAKDWTSVVRKGSVEQSDMMKGLWADNLGVVANCGCVCGCGGGLKCSREVGSTTEGGTTSNVVDAIAAKGNGLEATAEFAAACSSTEFFLALLGGLACSLMETELKKMLDTVQTIHDEMYYLREREEEMQLLNKATNNKMFWFSFLSILVCLSVTGIQLWHLKSFFEKKKLI</sequence>
<keyword evidence="4 9" id="KW-0732">Signal</keyword>
<evidence type="ECO:0000256" key="6">
    <source>
        <dbReference type="ARBA" id="ARBA00023136"/>
    </source>
</evidence>
<dbReference type="GO" id="GO:0016020">
    <property type="term" value="C:membrane"/>
    <property type="evidence" value="ECO:0007669"/>
    <property type="project" value="UniProtKB-SubCell"/>
</dbReference>
<reference evidence="11" key="1">
    <citation type="submission" date="2018-01" db="EMBL/GenBank/DDBJ databases">
        <authorList>
            <person name="Mao J.F."/>
        </authorList>
    </citation>
    <scope>NUCLEOTIDE SEQUENCE</scope>
    <source>
        <strain evidence="11">Huo1</strain>
        <tissue evidence="11">Leaf</tissue>
    </source>
</reference>
<dbReference type="AlphaFoldDB" id="A0A8X8WPP0"/>
<proteinExistence type="inferred from homology"/>
<evidence type="ECO:0000313" key="12">
    <source>
        <dbReference type="Proteomes" id="UP000298416"/>
    </source>
</evidence>
<evidence type="ECO:0000256" key="5">
    <source>
        <dbReference type="ARBA" id="ARBA00022989"/>
    </source>
</evidence>
<organism evidence="11">
    <name type="scientific">Salvia splendens</name>
    <name type="common">Scarlet sage</name>
    <dbReference type="NCBI Taxonomy" id="180675"/>
    <lineage>
        <taxon>Eukaryota</taxon>
        <taxon>Viridiplantae</taxon>
        <taxon>Streptophyta</taxon>
        <taxon>Embryophyta</taxon>
        <taxon>Tracheophyta</taxon>
        <taxon>Spermatophyta</taxon>
        <taxon>Magnoliopsida</taxon>
        <taxon>eudicotyledons</taxon>
        <taxon>Gunneridae</taxon>
        <taxon>Pentapetalae</taxon>
        <taxon>asterids</taxon>
        <taxon>lamiids</taxon>
        <taxon>Lamiales</taxon>
        <taxon>Lamiaceae</taxon>
        <taxon>Nepetoideae</taxon>
        <taxon>Mentheae</taxon>
        <taxon>Salviinae</taxon>
        <taxon>Salvia</taxon>
        <taxon>Salvia subgen. Calosphace</taxon>
        <taxon>core Calosphace</taxon>
    </lineage>
</organism>
<evidence type="ECO:0000256" key="1">
    <source>
        <dbReference type="ARBA" id="ARBA00004479"/>
    </source>
</evidence>
<feature type="signal peptide" evidence="9">
    <location>
        <begin position="1"/>
        <end position="24"/>
    </location>
</feature>
<keyword evidence="5 8" id="KW-1133">Transmembrane helix</keyword>
<feature type="domain" description="GOLD" evidence="10">
    <location>
        <begin position="34"/>
        <end position="124"/>
    </location>
</feature>
<dbReference type="Proteomes" id="UP000298416">
    <property type="component" value="Unassembled WGS sequence"/>
</dbReference>
<keyword evidence="12" id="KW-1185">Reference proteome</keyword>
<evidence type="ECO:0000256" key="8">
    <source>
        <dbReference type="SAM" id="Phobius"/>
    </source>
</evidence>
<dbReference type="InterPro" id="IPR015720">
    <property type="entry name" value="Emp24-like"/>
</dbReference>
<gene>
    <name evidence="11" type="ORF">SASPL_144255</name>
</gene>
<dbReference type="SMART" id="SM01190">
    <property type="entry name" value="EMP24_GP25L"/>
    <property type="match status" value="1"/>
</dbReference>
<dbReference type="PANTHER" id="PTHR22811">
    <property type="entry name" value="TRANSMEMBRANE EMP24 DOMAIN-CONTAINING PROTEIN"/>
    <property type="match status" value="1"/>
</dbReference>
<dbReference type="Pfam" id="PF01105">
    <property type="entry name" value="EMP24_GP25L"/>
    <property type="match status" value="2"/>
</dbReference>
<keyword evidence="6 8" id="KW-0472">Membrane</keyword>
<evidence type="ECO:0000256" key="4">
    <source>
        <dbReference type="ARBA" id="ARBA00022729"/>
    </source>
</evidence>
<dbReference type="EMBL" id="PNBA02000016">
    <property type="protein sequence ID" value="KAG6397794.1"/>
    <property type="molecule type" value="Genomic_DNA"/>
</dbReference>
<dbReference type="InterPro" id="IPR009038">
    <property type="entry name" value="GOLD_dom"/>
</dbReference>
<evidence type="ECO:0000313" key="11">
    <source>
        <dbReference type="EMBL" id="KAG6397794.1"/>
    </source>
</evidence>
<reference evidence="11" key="2">
    <citation type="submission" date="2020-08" db="EMBL/GenBank/DDBJ databases">
        <title>Plant Genome Project.</title>
        <authorList>
            <person name="Zhang R.-G."/>
        </authorList>
    </citation>
    <scope>NUCLEOTIDE SEQUENCE</scope>
    <source>
        <strain evidence="11">Huo1</strain>
        <tissue evidence="11">Leaf</tissue>
    </source>
</reference>
<evidence type="ECO:0000256" key="3">
    <source>
        <dbReference type="ARBA" id="ARBA00022692"/>
    </source>
</evidence>
<dbReference type="PROSITE" id="PS50866">
    <property type="entry name" value="GOLD"/>
    <property type="match status" value="1"/>
</dbReference>
<evidence type="ECO:0000256" key="9">
    <source>
        <dbReference type="SAM" id="SignalP"/>
    </source>
</evidence>
<evidence type="ECO:0000256" key="7">
    <source>
        <dbReference type="RuleBase" id="RU003827"/>
    </source>
</evidence>
<comment type="caution">
    <text evidence="11">The sequence shown here is derived from an EMBL/GenBank/DDBJ whole genome shotgun (WGS) entry which is preliminary data.</text>
</comment>
<feature type="transmembrane region" description="Helical" evidence="8">
    <location>
        <begin position="266"/>
        <end position="288"/>
    </location>
</feature>
<name>A0A8X8WPP0_SALSN</name>
<accession>A0A8X8WPP0</accession>
<protein>
    <recommendedName>
        <fullName evidence="10">GOLD domain-containing protein</fullName>
    </recommendedName>
</protein>
<keyword evidence="3 7" id="KW-0812">Transmembrane</keyword>
<evidence type="ECO:0000256" key="2">
    <source>
        <dbReference type="ARBA" id="ARBA00007104"/>
    </source>
</evidence>
<feature type="chain" id="PRO_5036447968" description="GOLD domain-containing protein" evidence="9">
    <location>
        <begin position="25"/>
        <end position="298"/>
    </location>
</feature>
<evidence type="ECO:0000259" key="10">
    <source>
        <dbReference type="PROSITE" id="PS50866"/>
    </source>
</evidence>